<name>A0A0J1E843_RHOIS</name>
<feature type="compositionally biased region" description="Basic residues" evidence="1">
    <location>
        <begin position="1"/>
        <end position="16"/>
    </location>
</feature>
<keyword evidence="3" id="KW-1185">Reference proteome</keyword>
<accession>A0A0J1E843</accession>
<evidence type="ECO:0000313" key="2">
    <source>
        <dbReference type="EMBL" id="KLU01629.1"/>
    </source>
</evidence>
<reference evidence="2" key="1">
    <citation type="submission" date="2015-05" db="EMBL/GenBank/DDBJ databases">
        <title>Permanent draft genome of Rhodopirellula islandicus K833.</title>
        <authorList>
            <person name="Kizina J."/>
            <person name="Richter M."/>
            <person name="Glockner F.O."/>
            <person name="Harder J."/>
        </authorList>
    </citation>
    <scope>NUCLEOTIDE SEQUENCE [LARGE SCALE GENOMIC DNA]</scope>
    <source>
        <strain evidence="2">K833</strain>
    </source>
</reference>
<proteinExistence type="predicted"/>
<feature type="region of interest" description="Disordered" evidence="1">
    <location>
        <begin position="1"/>
        <end position="23"/>
    </location>
</feature>
<evidence type="ECO:0000256" key="1">
    <source>
        <dbReference type="SAM" id="MobiDB-lite"/>
    </source>
</evidence>
<dbReference type="Proteomes" id="UP000036367">
    <property type="component" value="Unassembled WGS sequence"/>
</dbReference>
<dbReference type="PATRIC" id="fig|595434.4.peg.6032"/>
<organism evidence="2 3">
    <name type="scientific">Rhodopirellula islandica</name>
    <dbReference type="NCBI Taxonomy" id="595434"/>
    <lineage>
        <taxon>Bacteria</taxon>
        <taxon>Pseudomonadati</taxon>
        <taxon>Planctomycetota</taxon>
        <taxon>Planctomycetia</taxon>
        <taxon>Pirellulales</taxon>
        <taxon>Pirellulaceae</taxon>
        <taxon>Rhodopirellula</taxon>
    </lineage>
</organism>
<evidence type="ECO:0000313" key="3">
    <source>
        <dbReference type="Proteomes" id="UP000036367"/>
    </source>
</evidence>
<dbReference type="EMBL" id="LECT01000052">
    <property type="protein sequence ID" value="KLU01629.1"/>
    <property type="molecule type" value="Genomic_DNA"/>
</dbReference>
<dbReference type="STRING" id="595434.RISK_006345"/>
<comment type="caution">
    <text evidence="2">The sequence shown here is derived from an EMBL/GenBank/DDBJ whole genome shotgun (WGS) entry which is preliminary data.</text>
</comment>
<gene>
    <name evidence="2" type="ORF">RISK_006345</name>
</gene>
<dbReference type="AlphaFoldDB" id="A0A0J1E843"/>
<sequence>MNAKKPKRSTTRKFKRSGGGDRRVLTPLRLRVSPPLRPISIAIASVLSMR</sequence>
<protein>
    <submittedName>
        <fullName evidence="2">Uncharacterized protein</fullName>
    </submittedName>
</protein>